<evidence type="ECO:0000256" key="1">
    <source>
        <dbReference type="ARBA" id="ARBA00011353"/>
    </source>
</evidence>
<feature type="region of interest" description="Disordered" evidence="2">
    <location>
        <begin position="332"/>
        <end position="421"/>
    </location>
</feature>
<dbReference type="InterPro" id="IPR000953">
    <property type="entry name" value="Chromo/chromo_shadow_dom"/>
</dbReference>
<dbReference type="Gene3D" id="2.40.50.40">
    <property type="match status" value="2"/>
</dbReference>
<dbReference type="InterPro" id="IPR016197">
    <property type="entry name" value="Chromo-like_dom_sf"/>
</dbReference>
<sequence>MPPSLDSILFREKIPVSKQHSLQRRLVLGDSVISRSPERGIAAKTKTNGAPKPRSYGDGPLPFKPSETAPRNAHIVGRVAEPGKLPVFKLKVGDVEIEGIGLHEILDYVSPLELERFEHEQFEEEREALAAALAAAAADDERRRQRRKEKARRKGIVIFEEVNDEDVDSADPNEVVGRHGRARPTYKHLFKLPEQRRRRRKRDPETGELLPLSDADDQVDTGATFAMEMSDNDQELPSSGHREPATTTGELPKRRRRKRDPATGELLPLPPLPHEASQSPAPSIASMPKVESHTSIDHRKLPRRKRHPKTGELMPLGFRYDPKTDTVVRKAAGINPSMRRLSISQEQLPKRVKLASESSADSSPPVHATLKSPKQALPHKQTKSIVIDLSETDDSHANHEQQHGTWQTQSPSMPKPTPKTSMLRPVVKTAPPGSGVEPVTLASFLKASAALTDESDSDDSEVFSKKPTMRRTPTHGKTSILNPIAAKQPVHSKEEAVDLSGSDLEDGEWFVEAIVRHKMSDPRSHPDRPSVVLYHTKWEGHDELTWEPADSFVDPNTVAEYRARVGLDKAKQAIKSPDRVVPIVASSSKPLTLPKNLDARASQHTKSKSSSGSLEVDSEGDHDGYEIEKILAHHMSDPKTHPGKPQTMLYKVKWVGYPATAATWEPKGSFPNLDVVNAYRSKVGLKPETR</sequence>
<evidence type="ECO:0000313" key="4">
    <source>
        <dbReference type="EMBL" id="KAF2213885.1"/>
    </source>
</evidence>
<dbReference type="SMART" id="SM00298">
    <property type="entry name" value="CHROMO"/>
    <property type="match status" value="2"/>
</dbReference>
<dbReference type="Pfam" id="PF00385">
    <property type="entry name" value="Chromo"/>
    <property type="match status" value="1"/>
</dbReference>
<dbReference type="InterPro" id="IPR023780">
    <property type="entry name" value="Chromo_domain"/>
</dbReference>
<feature type="region of interest" description="Disordered" evidence="2">
    <location>
        <begin position="593"/>
        <end position="620"/>
    </location>
</feature>
<reference evidence="4" key="1">
    <citation type="journal article" date="2020" name="Stud. Mycol.">
        <title>101 Dothideomycetes genomes: a test case for predicting lifestyles and emergence of pathogens.</title>
        <authorList>
            <person name="Haridas S."/>
            <person name="Albert R."/>
            <person name="Binder M."/>
            <person name="Bloem J."/>
            <person name="Labutti K."/>
            <person name="Salamov A."/>
            <person name="Andreopoulos B."/>
            <person name="Baker S."/>
            <person name="Barry K."/>
            <person name="Bills G."/>
            <person name="Bluhm B."/>
            <person name="Cannon C."/>
            <person name="Castanera R."/>
            <person name="Culley D."/>
            <person name="Daum C."/>
            <person name="Ezra D."/>
            <person name="Gonzalez J."/>
            <person name="Henrissat B."/>
            <person name="Kuo A."/>
            <person name="Liang C."/>
            <person name="Lipzen A."/>
            <person name="Lutzoni F."/>
            <person name="Magnuson J."/>
            <person name="Mondo S."/>
            <person name="Nolan M."/>
            <person name="Ohm R."/>
            <person name="Pangilinan J."/>
            <person name="Park H.-J."/>
            <person name="Ramirez L."/>
            <person name="Alfaro M."/>
            <person name="Sun H."/>
            <person name="Tritt A."/>
            <person name="Yoshinaga Y."/>
            <person name="Zwiers L.-H."/>
            <person name="Turgeon B."/>
            <person name="Goodwin S."/>
            <person name="Spatafora J."/>
            <person name="Crous P."/>
            <person name="Grigoriev I."/>
        </authorList>
    </citation>
    <scope>NUCLEOTIDE SEQUENCE</scope>
    <source>
        <strain evidence="4">SCOH1-5</strain>
    </source>
</reference>
<dbReference type="Proteomes" id="UP000799539">
    <property type="component" value="Unassembled WGS sequence"/>
</dbReference>
<feature type="compositionally biased region" description="Basic and acidic residues" evidence="2">
    <location>
        <begin position="290"/>
        <end position="299"/>
    </location>
</feature>
<evidence type="ECO:0000313" key="5">
    <source>
        <dbReference type="Proteomes" id="UP000799539"/>
    </source>
</evidence>
<feature type="region of interest" description="Disordered" evidence="2">
    <location>
        <begin position="456"/>
        <end position="477"/>
    </location>
</feature>
<dbReference type="AlphaFoldDB" id="A0A6A6FKC6"/>
<feature type="compositionally biased region" description="Low complexity" evidence="2">
    <location>
        <begin position="407"/>
        <end position="421"/>
    </location>
</feature>
<feature type="region of interest" description="Disordered" evidence="2">
    <location>
        <begin position="230"/>
        <end position="319"/>
    </location>
</feature>
<name>A0A6A6FKC6_9PEZI</name>
<feature type="domain" description="Chromo" evidence="3">
    <location>
        <begin position="625"/>
        <end position="690"/>
    </location>
</feature>
<feature type="region of interest" description="Disordered" evidence="2">
    <location>
        <begin position="38"/>
        <end position="62"/>
    </location>
</feature>
<feature type="compositionally biased region" description="Basic residues" evidence="2">
    <location>
        <begin position="178"/>
        <end position="201"/>
    </location>
</feature>
<protein>
    <recommendedName>
        <fullName evidence="3">Chromo domain-containing protein</fullName>
    </recommendedName>
</protein>
<evidence type="ECO:0000259" key="3">
    <source>
        <dbReference type="PROSITE" id="PS50013"/>
    </source>
</evidence>
<dbReference type="OrthoDB" id="1918685at2759"/>
<gene>
    <name evidence="4" type="ORF">CERZMDRAFT_95913</name>
</gene>
<dbReference type="EMBL" id="ML992669">
    <property type="protein sequence ID" value="KAF2213885.1"/>
    <property type="molecule type" value="Genomic_DNA"/>
</dbReference>
<feature type="compositionally biased region" description="Basic and acidic residues" evidence="2">
    <location>
        <begin position="393"/>
        <end position="402"/>
    </location>
</feature>
<feature type="region of interest" description="Disordered" evidence="2">
    <location>
        <begin position="168"/>
        <end position="218"/>
    </location>
</feature>
<proteinExistence type="predicted"/>
<dbReference type="GO" id="GO:0006338">
    <property type="term" value="P:chromatin remodeling"/>
    <property type="evidence" value="ECO:0007669"/>
    <property type="project" value="UniProtKB-ARBA"/>
</dbReference>
<comment type="subunit">
    <text evidence="1">Component of the NuA4 histone acetyltransferase complex.</text>
</comment>
<organism evidence="4 5">
    <name type="scientific">Cercospora zeae-maydis SCOH1-5</name>
    <dbReference type="NCBI Taxonomy" id="717836"/>
    <lineage>
        <taxon>Eukaryota</taxon>
        <taxon>Fungi</taxon>
        <taxon>Dikarya</taxon>
        <taxon>Ascomycota</taxon>
        <taxon>Pezizomycotina</taxon>
        <taxon>Dothideomycetes</taxon>
        <taxon>Dothideomycetidae</taxon>
        <taxon>Mycosphaerellales</taxon>
        <taxon>Mycosphaerellaceae</taxon>
        <taxon>Cercospora</taxon>
    </lineage>
</organism>
<evidence type="ECO:0000256" key="2">
    <source>
        <dbReference type="SAM" id="MobiDB-lite"/>
    </source>
</evidence>
<dbReference type="PROSITE" id="PS50013">
    <property type="entry name" value="CHROMO_2"/>
    <property type="match status" value="2"/>
</dbReference>
<feature type="domain" description="Chromo" evidence="3">
    <location>
        <begin position="509"/>
        <end position="573"/>
    </location>
</feature>
<dbReference type="SUPFAM" id="SSF54160">
    <property type="entry name" value="Chromo domain-like"/>
    <property type="match status" value="2"/>
</dbReference>
<keyword evidence="5" id="KW-1185">Reference proteome</keyword>
<accession>A0A6A6FKC6</accession>